<reference evidence="2 3" key="1">
    <citation type="submission" date="2024-03" db="EMBL/GenBank/DDBJ databases">
        <title>The Acrasis kona genome and developmental transcriptomes reveal deep origins of eukaryotic multicellular pathways.</title>
        <authorList>
            <person name="Sheikh S."/>
            <person name="Fu C.-J."/>
            <person name="Brown M.W."/>
            <person name="Baldauf S.L."/>
        </authorList>
    </citation>
    <scope>NUCLEOTIDE SEQUENCE [LARGE SCALE GENOMIC DNA]</scope>
    <source>
        <strain evidence="2 3">ATCC MYA-3509</strain>
    </source>
</reference>
<evidence type="ECO:0000313" key="2">
    <source>
        <dbReference type="EMBL" id="KAL0490376.1"/>
    </source>
</evidence>
<feature type="non-terminal residue" evidence="2">
    <location>
        <position position="133"/>
    </location>
</feature>
<protein>
    <submittedName>
        <fullName evidence="2">InfB</fullName>
    </submittedName>
</protein>
<proteinExistence type="predicted"/>
<evidence type="ECO:0000313" key="3">
    <source>
        <dbReference type="Proteomes" id="UP001431209"/>
    </source>
</evidence>
<comment type="caution">
    <text evidence="2">The sequence shown here is derived from an EMBL/GenBank/DDBJ whole genome shotgun (WGS) entry which is preliminary data.</text>
</comment>
<gene>
    <name evidence="2" type="ORF">AKO1_003194</name>
</gene>
<feature type="region of interest" description="Disordered" evidence="1">
    <location>
        <begin position="95"/>
        <end position="133"/>
    </location>
</feature>
<dbReference type="EMBL" id="JAOPGA020001681">
    <property type="protein sequence ID" value="KAL0490376.1"/>
    <property type="molecule type" value="Genomic_DNA"/>
</dbReference>
<dbReference type="Proteomes" id="UP001431209">
    <property type="component" value="Unassembled WGS sequence"/>
</dbReference>
<sequence length="133" mass="15752">MKEEMDQSKKTLDRVDRIERAVEAVEKLIVQQNVNSLRVCLHQYRDLIPTELHERSSTFLVNLVHRQSVDSEKFISEWTLLKNLKIESEKTSLSQLQTRVEQYNKSKTDRRKSNRNGSHHLILNMDDDDDDED</sequence>
<organism evidence="2 3">
    <name type="scientific">Acrasis kona</name>
    <dbReference type="NCBI Taxonomy" id="1008807"/>
    <lineage>
        <taxon>Eukaryota</taxon>
        <taxon>Discoba</taxon>
        <taxon>Heterolobosea</taxon>
        <taxon>Tetramitia</taxon>
        <taxon>Eutetramitia</taxon>
        <taxon>Acrasidae</taxon>
        <taxon>Acrasis</taxon>
    </lineage>
</organism>
<dbReference type="AlphaFoldDB" id="A0AAW2ZKN3"/>
<feature type="compositionally biased region" description="Basic residues" evidence="1">
    <location>
        <begin position="108"/>
        <end position="118"/>
    </location>
</feature>
<evidence type="ECO:0000256" key="1">
    <source>
        <dbReference type="SAM" id="MobiDB-lite"/>
    </source>
</evidence>
<keyword evidence="3" id="KW-1185">Reference proteome</keyword>
<accession>A0AAW2ZKN3</accession>
<name>A0AAW2ZKN3_9EUKA</name>